<keyword evidence="2" id="KW-1185">Reference proteome</keyword>
<feature type="compositionally biased region" description="Acidic residues" evidence="1">
    <location>
        <begin position="45"/>
        <end position="73"/>
    </location>
</feature>
<dbReference type="AlphaFoldDB" id="A0A914YNA6"/>
<name>A0A914YNA6_9BILA</name>
<dbReference type="Proteomes" id="UP000887577">
    <property type="component" value="Unplaced"/>
</dbReference>
<dbReference type="WBParaSite" id="PSU_v2.g20884.t1">
    <property type="protein sequence ID" value="PSU_v2.g20884.t1"/>
    <property type="gene ID" value="PSU_v2.g20884"/>
</dbReference>
<accession>A0A914YNA6</accession>
<evidence type="ECO:0000313" key="3">
    <source>
        <dbReference type="WBParaSite" id="PSU_v2.g20884.t1"/>
    </source>
</evidence>
<evidence type="ECO:0000313" key="2">
    <source>
        <dbReference type="Proteomes" id="UP000887577"/>
    </source>
</evidence>
<feature type="region of interest" description="Disordered" evidence="1">
    <location>
        <begin position="45"/>
        <end position="94"/>
    </location>
</feature>
<proteinExistence type="predicted"/>
<organism evidence="2 3">
    <name type="scientific">Panagrolaimus superbus</name>
    <dbReference type="NCBI Taxonomy" id="310955"/>
    <lineage>
        <taxon>Eukaryota</taxon>
        <taxon>Metazoa</taxon>
        <taxon>Ecdysozoa</taxon>
        <taxon>Nematoda</taxon>
        <taxon>Chromadorea</taxon>
        <taxon>Rhabditida</taxon>
        <taxon>Tylenchina</taxon>
        <taxon>Panagrolaimomorpha</taxon>
        <taxon>Panagrolaimoidea</taxon>
        <taxon>Panagrolaimidae</taxon>
        <taxon>Panagrolaimus</taxon>
    </lineage>
</organism>
<evidence type="ECO:0000256" key="1">
    <source>
        <dbReference type="SAM" id="MobiDB-lite"/>
    </source>
</evidence>
<protein>
    <submittedName>
        <fullName evidence="3">Uncharacterized protein</fullName>
    </submittedName>
</protein>
<sequence length="108" mass="11455">MNVKICQTKLNFNIKITNTNILCHVWKKWIFEVFDCVVKTVDGDADAEDDEVPGGDADDDDVPGGDAGDDEAPGGDAGNDEVPGGDADDDEVPGVVFTLESSKAVQQN</sequence>
<reference evidence="3" key="1">
    <citation type="submission" date="2022-11" db="UniProtKB">
        <authorList>
            <consortium name="WormBaseParasite"/>
        </authorList>
    </citation>
    <scope>IDENTIFICATION</scope>
</reference>